<reference evidence="1" key="1">
    <citation type="submission" date="2019-08" db="EMBL/GenBank/DDBJ databases">
        <authorList>
            <person name="Kucharzyk K."/>
            <person name="Murdoch R.W."/>
            <person name="Higgins S."/>
            <person name="Loffler F."/>
        </authorList>
    </citation>
    <scope>NUCLEOTIDE SEQUENCE</scope>
</reference>
<evidence type="ECO:0000313" key="1">
    <source>
        <dbReference type="EMBL" id="MPM66562.1"/>
    </source>
</evidence>
<dbReference type="AlphaFoldDB" id="A0A645BN13"/>
<comment type="caution">
    <text evidence="1">The sequence shown here is derived from an EMBL/GenBank/DDBJ whole genome shotgun (WGS) entry which is preliminary data.</text>
</comment>
<organism evidence="1">
    <name type="scientific">bioreactor metagenome</name>
    <dbReference type="NCBI Taxonomy" id="1076179"/>
    <lineage>
        <taxon>unclassified sequences</taxon>
        <taxon>metagenomes</taxon>
        <taxon>ecological metagenomes</taxon>
    </lineage>
</organism>
<protein>
    <submittedName>
        <fullName evidence="1">Uncharacterized protein</fullName>
    </submittedName>
</protein>
<dbReference type="EMBL" id="VSSQ01021161">
    <property type="protein sequence ID" value="MPM66562.1"/>
    <property type="molecule type" value="Genomic_DNA"/>
</dbReference>
<name>A0A645BN13_9ZZZZ</name>
<gene>
    <name evidence="1" type="ORF">SDC9_113472</name>
</gene>
<proteinExistence type="predicted"/>
<sequence>MASVILLMNSSATPRVTYTRSAQLQTWPVLITREALIEATARSRSASSRTMAGALPPSSRFTLVTFLLAAAMIADPTGTEPVKLTISTRGSADICSPIAPDPASMLNTPLGSPTSAATFANSKALIGVTDAGLITHVLPVTKAGASLRAMRKNGKFHGRMPTATPRGLRSTKIDSFGRAEFITEPSMRSAKPAM</sequence>
<accession>A0A645BN13</accession>